<dbReference type="SUPFAM" id="SSF55681">
    <property type="entry name" value="Class II aaRS and biotin synthetases"/>
    <property type="match status" value="1"/>
</dbReference>
<dbReference type="CDD" id="cd04317">
    <property type="entry name" value="EcAspRS_like_N"/>
    <property type="match status" value="1"/>
</dbReference>
<dbReference type="InterPro" id="IPR002312">
    <property type="entry name" value="Asp/Asn-tRNA-synth_IIb"/>
</dbReference>
<feature type="region of interest" description="Aspartate" evidence="7">
    <location>
        <begin position="199"/>
        <end position="202"/>
    </location>
</feature>
<feature type="binding site" evidence="7">
    <location>
        <position position="175"/>
    </location>
    <ligand>
        <name>L-aspartate</name>
        <dbReference type="ChEBI" id="CHEBI:29991"/>
    </ligand>
</feature>
<comment type="subcellular location">
    <subcellularLocation>
        <location evidence="7">Cytoplasm</location>
    </subcellularLocation>
</comment>
<evidence type="ECO:0000256" key="5">
    <source>
        <dbReference type="ARBA" id="ARBA00022917"/>
    </source>
</evidence>
<feature type="binding site" evidence="7">
    <location>
        <position position="230"/>
    </location>
    <ligand>
        <name>ATP</name>
        <dbReference type="ChEBI" id="CHEBI:30616"/>
    </ligand>
</feature>
<dbReference type="InterPro" id="IPR004364">
    <property type="entry name" value="Aa-tRNA-synt_II"/>
</dbReference>
<gene>
    <name evidence="7" type="primary">aspS</name>
    <name evidence="9" type="ORF">A2310_02345</name>
</gene>
<feature type="site" description="Important for tRNA non-discrimination" evidence="7">
    <location>
        <position position="31"/>
    </location>
</feature>
<dbReference type="InterPro" id="IPR047089">
    <property type="entry name" value="Asp-tRNA-ligase_1_N"/>
</dbReference>
<dbReference type="GO" id="GO:0003676">
    <property type="term" value="F:nucleic acid binding"/>
    <property type="evidence" value="ECO:0007669"/>
    <property type="project" value="InterPro"/>
</dbReference>
<keyword evidence="7" id="KW-0963">Cytoplasm</keyword>
<comment type="caution">
    <text evidence="9">The sequence shown here is derived from an EMBL/GenBank/DDBJ whole genome shotgun (WGS) entry which is preliminary data.</text>
</comment>
<evidence type="ECO:0000256" key="3">
    <source>
        <dbReference type="ARBA" id="ARBA00022741"/>
    </source>
</evidence>
<name>A0A1F4SW17_UNCSA</name>
<dbReference type="SUPFAM" id="SSF55261">
    <property type="entry name" value="GAD domain-like"/>
    <property type="match status" value="1"/>
</dbReference>
<reference evidence="9 10" key="1">
    <citation type="journal article" date="2016" name="Nat. Commun.">
        <title>Thousands of microbial genomes shed light on interconnected biogeochemical processes in an aquifer system.</title>
        <authorList>
            <person name="Anantharaman K."/>
            <person name="Brown C.T."/>
            <person name="Hug L.A."/>
            <person name="Sharon I."/>
            <person name="Castelle C.J."/>
            <person name="Probst A.J."/>
            <person name="Thomas B.C."/>
            <person name="Singh A."/>
            <person name="Wilkins M.J."/>
            <person name="Karaoz U."/>
            <person name="Brodie E.L."/>
            <person name="Williams K.H."/>
            <person name="Hubbard S.S."/>
            <person name="Banfield J.F."/>
        </authorList>
    </citation>
    <scope>NUCLEOTIDE SEQUENCE [LARGE SCALE GENOMIC DNA]</scope>
</reference>
<keyword evidence="5 7" id="KW-0648">Protein biosynthesis</keyword>
<dbReference type="SUPFAM" id="SSF50249">
    <property type="entry name" value="Nucleic acid-binding proteins"/>
    <property type="match status" value="1"/>
</dbReference>
<evidence type="ECO:0000256" key="4">
    <source>
        <dbReference type="ARBA" id="ARBA00022840"/>
    </source>
</evidence>
<sequence length="601" mass="68109">MKRTHNNGQLNLSNVDQEVYLVGWVHRRRDHGGLIFIDLRDRSGLVQIVFRAEDKELHNEASKLRAEYVIQIQGKVVARAESAINKDLKTGEIEVVVSHLEILNTSKTPPFEIADSTTEPDEMIRLKYRYLDLRKENMRENLVFRHKIIKAMADYLDQEDFLEIETPFLTKSTPEGARDFLVPSRLNPGKFYALPQSPQLFKQLLMVSGMERYFQVVRCFRDEDLRADRQPEFTQLDIEMSFVAVDDIINLIESMIKHTLGMLAKDIDKYRGKHIPEISLPFPRLSWHDAMNRYGTDKPDTRFGLELVDISDLVKNSKLTIFSKAVSVGGVVKCINVKGGESFLSRTDLEKLEASAKLLGAKGLAWMVLSPEGVKSPIAKFFTEEELKSIFEKADAKKEDILLFAADKFDVACSVLGGVRLEVAKKLELIKKGTFNFLWVVDFPLFEYSETEKRWVSRHHPFTAPQGDQAHVEKQFADDPSKLRAQAYDFVLNGVEMGGGSIRIHRTDMQAQIFKILGFTEEEAKRRFGFLLEALEYGAPPHGGIALGLDRLVMMLAGMDSIREVIAFPKTQSALCPLTGAPDIVDAHQLKELFIKTSGGI</sequence>
<dbReference type="GO" id="GO:0006422">
    <property type="term" value="P:aspartyl-tRNA aminoacylation"/>
    <property type="evidence" value="ECO:0007669"/>
    <property type="project" value="UniProtKB-UniRule"/>
</dbReference>
<dbReference type="EMBL" id="MEUB01000008">
    <property type="protein sequence ID" value="OGC24635.1"/>
    <property type="molecule type" value="Genomic_DNA"/>
</dbReference>
<protein>
    <recommendedName>
        <fullName evidence="7">Aspartate--tRNA(Asp/Asn) ligase</fullName>
        <ecNumber evidence="7">6.1.1.23</ecNumber>
    </recommendedName>
    <alternativeName>
        <fullName evidence="7">Aspartyl-tRNA synthetase</fullName>
        <shortName evidence="7">AspRS</shortName>
    </alternativeName>
    <alternativeName>
        <fullName evidence="7">Non-discriminating aspartyl-tRNA synthetase</fullName>
        <shortName evidence="7">ND-AspRS</shortName>
    </alternativeName>
</protein>
<dbReference type="Gene3D" id="3.30.930.10">
    <property type="entry name" value="Bira Bifunctional Protein, Domain 2"/>
    <property type="match status" value="1"/>
</dbReference>
<feature type="binding site" evidence="7">
    <location>
        <position position="459"/>
    </location>
    <ligand>
        <name>L-aspartate</name>
        <dbReference type="ChEBI" id="CHEBI:29991"/>
    </ligand>
</feature>
<dbReference type="Gene3D" id="3.30.1360.30">
    <property type="entry name" value="GAD-like domain"/>
    <property type="match status" value="1"/>
</dbReference>
<dbReference type="GO" id="GO:0004815">
    <property type="term" value="F:aspartate-tRNA ligase activity"/>
    <property type="evidence" value="ECO:0007669"/>
    <property type="project" value="UniProtKB-UniRule"/>
</dbReference>
<dbReference type="Pfam" id="PF01336">
    <property type="entry name" value="tRNA_anti-codon"/>
    <property type="match status" value="1"/>
</dbReference>
<dbReference type="InterPro" id="IPR029351">
    <property type="entry name" value="GAD_dom"/>
</dbReference>
<dbReference type="EC" id="6.1.1.23" evidence="7"/>
<feature type="binding site" evidence="7">
    <location>
        <position position="221"/>
    </location>
    <ligand>
        <name>L-aspartate</name>
        <dbReference type="ChEBI" id="CHEBI:29991"/>
    </ligand>
</feature>
<feature type="binding site" evidence="7">
    <location>
        <position position="496"/>
    </location>
    <ligand>
        <name>ATP</name>
        <dbReference type="ChEBI" id="CHEBI:30616"/>
    </ligand>
</feature>
<comment type="caution">
    <text evidence="7">Lacks conserved residue(s) required for the propagation of feature annotation.</text>
</comment>
<evidence type="ECO:0000313" key="10">
    <source>
        <dbReference type="Proteomes" id="UP000178417"/>
    </source>
</evidence>
<feature type="binding site" evidence="7">
    <location>
        <begin position="221"/>
        <end position="223"/>
    </location>
    <ligand>
        <name>ATP</name>
        <dbReference type="ChEBI" id="CHEBI:30616"/>
    </ligand>
</feature>
<accession>A0A1F4SW17</accession>
<keyword evidence="3 7" id="KW-0547">Nucleotide-binding</keyword>
<dbReference type="Pfam" id="PF02938">
    <property type="entry name" value="GAD"/>
    <property type="match status" value="1"/>
</dbReference>
<feature type="binding site" evidence="7">
    <location>
        <begin position="548"/>
        <end position="551"/>
    </location>
    <ligand>
        <name>ATP</name>
        <dbReference type="ChEBI" id="CHEBI:30616"/>
    </ligand>
</feature>
<dbReference type="InterPro" id="IPR006195">
    <property type="entry name" value="aa-tRNA-synth_II"/>
</dbReference>
<dbReference type="Proteomes" id="UP000178417">
    <property type="component" value="Unassembled WGS sequence"/>
</dbReference>
<evidence type="ECO:0000313" key="9">
    <source>
        <dbReference type="EMBL" id="OGC24635.1"/>
    </source>
</evidence>
<dbReference type="GO" id="GO:0005737">
    <property type="term" value="C:cytoplasm"/>
    <property type="evidence" value="ECO:0007669"/>
    <property type="project" value="UniProtKB-SubCell"/>
</dbReference>
<dbReference type="Pfam" id="PF00152">
    <property type="entry name" value="tRNA-synt_2"/>
    <property type="match status" value="1"/>
</dbReference>
<dbReference type="NCBIfam" id="TIGR00459">
    <property type="entry name" value="aspS_bact"/>
    <property type="match status" value="1"/>
</dbReference>
<dbReference type="PANTHER" id="PTHR22594">
    <property type="entry name" value="ASPARTYL/LYSYL-TRNA SYNTHETASE"/>
    <property type="match status" value="1"/>
</dbReference>
<dbReference type="InterPro" id="IPR004365">
    <property type="entry name" value="NA-bd_OB_tRNA"/>
</dbReference>
<dbReference type="PANTHER" id="PTHR22594:SF5">
    <property type="entry name" value="ASPARTATE--TRNA LIGASE, MITOCHONDRIAL"/>
    <property type="match status" value="1"/>
</dbReference>
<comment type="subunit">
    <text evidence="7">Homodimer.</text>
</comment>
<dbReference type="InterPro" id="IPR012340">
    <property type="entry name" value="NA-bd_OB-fold"/>
</dbReference>
<keyword evidence="4 7" id="KW-0067">ATP-binding</keyword>
<evidence type="ECO:0000256" key="7">
    <source>
        <dbReference type="HAMAP-Rule" id="MF_00044"/>
    </source>
</evidence>
<evidence type="ECO:0000256" key="6">
    <source>
        <dbReference type="ARBA" id="ARBA00023146"/>
    </source>
</evidence>
<dbReference type="PROSITE" id="PS50862">
    <property type="entry name" value="AA_TRNA_LIGASE_II"/>
    <property type="match status" value="1"/>
</dbReference>
<feature type="binding site" evidence="7">
    <location>
        <position position="503"/>
    </location>
    <ligand>
        <name>L-aspartate</name>
        <dbReference type="ChEBI" id="CHEBI:29991"/>
    </ligand>
</feature>
<dbReference type="HAMAP" id="MF_00044">
    <property type="entry name" value="Asp_tRNA_synth_type1"/>
    <property type="match status" value="1"/>
</dbReference>
<dbReference type="InterPro" id="IPR045864">
    <property type="entry name" value="aa-tRNA-synth_II/BPL/LPL"/>
</dbReference>
<evidence type="ECO:0000256" key="1">
    <source>
        <dbReference type="ARBA" id="ARBA00006303"/>
    </source>
</evidence>
<dbReference type="Gene3D" id="2.40.50.140">
    <property type="entry name" value="Nucleic acid-binding proteins"/>
    <property type="match status" value="1"/>
</dbReference>
<comment type="catalytic activity">
    <reaction evidence="7">
        <text>tRNA(Asx) + L-aspartate + ATP = L-aspartyl-tRNA(Asx) + AMP + diphosphate</text>
        <dbReference type="Rhea" id="RHEA:18349"/>
        <dbReference type="Rhea" id="RHEA-COMP:9710"/>
        <dbReference type="Rhea" id="RHEA-COMP:9711"/>
        <dbReference type="ChEBI" id="CHEBI:29991"/>
        <dbReference type="ChEBI" id="CHEBI:30616"/>
        <dbReference type="ChEBI" id="CHEBI:33019"/>
        <dbReference type="ChEBI" id="CHEBI:78442"/>
        <dbReference type="ChEBI" id="CHEBI:78516"/>
        <dbReference type="ChEBI" id="CHEBI:456215"/>
        <dbReference type="EC" id="6.1.1.23"/>
    </reaction>
</comment>
<dbReference type="GO" id="GO:0050560">
    <property type="term" value="F:aspartate-tRNA(Asn) ligase activity"/>
    <property type="evidence" value="ECO:0007669"/>
    <property type="project" value="UniProtKB-EC"/>
</dbReference>
<dbReference type="NCBIfam" id="NF001750">
    <property type="entry name" value="PRK00476.1"/>
    <property type="match status" value="1"/>
</dbReference>
<comment type="similarity">
    <text evidence="1 7">Belongs to the class-II aminoacyl-tRNA synthetase family. Type 1 subfamily.</text>
</comment>
<keyword evidence="2 7" id="KW-0436">Ligase</keyword>
<dbReference type="InterPro" id="IPR004524">
    <property type="entry name" value="Asp-tRNA-ligase_1"/>
</dbReference>
<dbReference type="AlphaFoldDB" id="A0A1F4SW17"/>
<evidence type="ECO:0000259" key="8">
    <source>
        <dbReference type="PROSITE" id="PS50862"/>
    </source>
</evidence>
<feature type="domain" description="Aminoacyl-transfer RNA synthetases class-II family profile" evidence="8">
    <location>
        <begin position="145"/>
        <end position="577"/>
    </location>
</feature>
<dbReference type="InterPro" id="IPR004115">
    <property type="entry name" value="GAD-like_sf"/>
</dbReference>
<dbReference type="STRING" id="1802579.A2310_02345"/>
<dbReference type="PRINTS" id="PR01042">
    <property type="entry name" value="TRNASYNTHASP"/>
</dbReference>
<dbReference type="GO" id="GO:0005524">
    <property type="term" value="F:ATP binding"/>
    <property type="evidence" value="ECO:0007669"/>
    <property type="project" value="UniProtKB-UniRule"/>
</dbReference>
<keyword evidence="6 7" id="KW-0030">Aminoacyl-tRNA synthetase</keyword>
<dbReference type="CDD" id="cd00777">
    <property type="entry name" value="AspRS_core"/>
    <property type="match status" value="1"/>
</dbReference>
<organism evidence="9 10">
    <name type="scientific">candidate division WOR-1 bacterium RIFOXYB2_FULL_37_13</name>
    <dbReference type="NCBI Taxonomy" id="1802579"/>
    <lineage>
        <taxon>Bacteria</taxon>
        <taxon>Bacillati</taxon>
        <taxon>Saganbacteria</taxon>
    </lineage>
</organism>
<dbReference type="InterPro" id="IPR047090">
    <property type="entry name" value="AspRS_core"/>
</dbReference>
<proteinExistence type="inferred from homology"/>
<comment type="function">
    <text evidence="7">Aspartyl-tRNA synthetase with relaxed tRNA specificity since it is able to aspartylate not only its cognate tRNA(Asp) but also tRNA(Asn). Reaction proceeds in two steps: L-aspartate is first activated by ATP to form Asp-AMP and then transferred to the acceptor end of tRNA(Asp/Asn).</text>
</comment>
<evidence type="ECO:0000256" key="2">
    <source>
        <dbReference type="ARBA" id="ARBA00022598"/>
    </source>
</evidence>